<dbReference type="AlphaFoldDB" id="A0AAI9T1T7"/>
<name>A0AAI9T1T7_9ASCO</name>
<feature type="compositionally biased region" description="Basic and acidic residues" evidence="1">
    <location>
        <begin position="94"/>
        <end position="103"/>
    </location>
</feature>
<gene>
    <name evidence="2" type="ORF">KGF56_000356</name>
</gene>
<evidence type="ECO:0000313" key="2">
    <source>
        <dbReference type="EMBL" id="KAI3406751.2"/>
    </source>
</evidence>
<accession>A0AAI9T1T7</accession>
<reference evidence="2" key="1">
    <citation type="journal article" date="2022" name="DNA Res.">
        <title>Genome analysis of five recently described species of the CUG-Ser clade uncovers Candida theae as a new hybrid lineage with pathogenic potential in the Candida parapsilosis species complex.</title>
        <authorList>
            <person name="Mixao V."/>
            <person name="Del Olmo V."/>
            <person name="Hegedusova E."/>
            <person name="Saus E."/>
            <person name="Pryszcz L."/>
            <person name="Cillingova A."/>
            <person name="Nosek J."/>
            <person name="Gabaldon T."/>
        </authorList>
    </citation>
    <scope>NUCLEOTIDE SEQUENCE</scope>
    <source>
        <strain evidence="2">CBS 10844</strain>
    </source>
</reference>
<comment type="caution">
    <text evidence="2">The sequence shown here is derived from an EMBL/GenBank/DDBJ whole genome shotgun (WGS) entry which is preliminary data.</text>
</comment>
<proteinExistence type="predicted"/>
<keyword evidence="3" id="KW-1185">Reference proteome</keyword>
<dbReference type="RefSeq" id="XP_049182496.1">
    <property type="nucleotide sequence ID" value="XM_049324886.1"/>
</dbReference>
<evidence type="ECO:0000313" key="3">
    <source>
        <dbReference type="Proteomes" id="UP001202479"/>
    </source>
</evidence>
<protein>
    <submittedName>
        <fullName evidence="2">Uncharacterized protein</fullName>
    </submittedName>
</protein>
<organism evidence="2 3">
    <name type="scientific">Candida oxycetoniae</name>
    <dbReference type="NCBI Taxonomy" id="497107"/>
    <lineage>
        <taxon>Eukaryota</taxon>
        <taxon>Fungi</taxon>
        <taxon>Dikarya</taxon>
        <taxon>Ascomycota</taxon>
        <taxon>Saccharomycotina</taxon>
        <taxon>Pichiomycetes</taxon>
        <taxon>Debaryomycetaceae</taxon>
        <taxon>Candida/Lodderomyces clade</taxon>
        <taxon>Candida</taxon>
    </lineage>
</organism>
<dbReference type="Proteomes" id="UP001202479">
    <property type="component" value="Unassembled WGS sequence"/>
</dbReference>
<feature type="region of interest" description="Disordered" evidence="1">
    <location>
        <begin position="94"/>
        <end position="137"/>
    </location>
</feature>
<sequence>MLLNLDVGVAASAMPLLLSPLQPPSLFERGTDTGGKLGNDLSIPRRSPARISFKDLKSLPSPIFKNSHHSSHIELNHFITSTKSIFKRPKGIETKASKGKGEEQTNNLPLSPLSIAESRSSIEEEDDEGHSLFSDRNHIKRSVSSNSDSVSVYSCPENAQDTLPSLKIASEKVTTSKYQVKTEVKGKYYEEDDDDEDWGDFDMDEEELDAILVDLNSVEIVKIAEVVTYDKSKRLSLIDMGATRKSYCNDHHRGSSI</sequence>
<evidence type="ECO:0000256" key="1">
    <source>
        <dbReference type="SAM" id="MobiDB-lite"/>
    </source>
</evidence>
<dbReference type="EMBL" id="JAHUZD010000021">
    <property type="protein sequence ID" value="KAI3406751.2"/>
    <property type="molecule type" value="Genomic_DNA"/>
</dbReference>
<dbReference type="GeneID" id="73377973"/>